<feature type="domain" description="Protein kinase" evidence="6">
    <location>
        <begin position="15"/>
        <end position="264"/>
    </location>
</feature>
<dbReference type="InterPro" id="IPR002372">
    <property type="entry name" value="PQQ_rpt_dom"/>
</dbReference>
<feature type="binding site" evidence="5">
    <location>
        <position position="43"/>
    </location>
    <ligand>
        <name>ATP</name>
        <dbReference type="ChEBI" id="CHEBI:30616"/>
    </ligand>
</feature>
<dbReference type="RefSeq" id="WP_386713218.1">
    <property type="nucleotide sequence ID" value="NZ_JBHXIJ010000073.1"/>
</dbReference>
<dbReference type="PROSITE" id="PS00108">
    <property type="entry name" value="PROTEIN_KINASE_ST"/>
    <property type="match status" value="1"/>
</dbReference>
<gene>
    <name evidence="7" type="ORF">ACFWJN_13050</name>
</gene>
<keyword evidence="4 5" id="KW-0067">ATP-binding</keyword>
<dbReference type="InterPro" id="IPR015943">
    <property type="entry name" value="WD40/YVTN_repeat-like_dom_sf"/>
</dbReference>
<name>A0ABW6FJL8_9ACTN</name>
<dbReference type="Gene3D" id="3.30.200.20">
    <property type="entry name" value="Phosphorylase Kinase, domain 1"/>
    <property type="match status" value="1"/>
</dbReference>
<dbReference type="PANTHER" id="PTHR43289:SF34">
    <property type="entry name" value="SERINE_THREONINE-PROTEIN KINASE YBDM-RELATED"/>
    <property type="match status" value="1"/>
</dbReference>
<dbReference type="InterPro" id="IPR008271">
    <property type="entry name" value="Ser/Thr_kinase_AS"/>
</dbReference>
<dbReference type="PROSITE" id="PS50011">
    <property type="entry name" value="PROTEIN_KINASE_DOM"/>
    <property type="match status" value="1"/>
</dbReference>
<dbReference type="SUPFAM" id="SSF56112">
    <property type="entry name" value="Protein kinase-like (PK-like)"/>
    <property type="match status" value="1"/>
</dbReference>
<dbReference type="SMART" id="SM00564">
    <property type="entry name" value="PQQ"/>
    <property type="match status" value="5"/>
</dbReference>
<keyword evidence="8" id="KW-1185">Reference proteome</keyword>
<protein>
    <submittedName>
        <fullName evidence="7">Serine/threonine-protein kinase</fullName>
        <ecNumber evidence="7">2.7.11.1</ecNumber>
    </submittedName>
</protein>
<dbReference type="Pfam" id="PF13360">
    <property type="entry name" value="PQQ_2"/>
    <property type="match status" value="2"/>
</dbReference>
<dbReference type="Proteomes" id="UP001598448">
    <property type="component" value="Unassembled WGS sequence"/>
</dbReference>
<dbReference type="GO" id="GO:0004674">
    <property type="term" value="F:protein serine/threonine kinase activity"/>
    <property type="evidence" value="ECO:0007669"/>
    <property type="project" value="UniProtKB-EC"/>
</dbReference>
<dbReference type="InterPro" id="IPR000719">
    <property type="entry name" value="Prot_kinase_dom"/>
</dbReference>
<dbReference type="InterPro" id="IPR011047">
    <property type="entry name" value="Quinoprotein_ADH-like_sf"/>
</dbReference>
<keyword evidence="1 7" id="KW-0808">Transferase</keyword>
<evidence type="ECO:0000256" key="3">
    <source>
        <dbReference type="ARBA" id="ARBA00022777"/>
    </source>
</evidence>
<dbReference type="InterPro" id="IPR018391">
    <property type="entry name" value="PQQ_b-propeller_rpt"/>
</dbReference>
<dbReference type="CDD" id="cd14014">
    <property type="entry name" value="STKc_PknB_like"/>
    <property type="match status" value="1"/>
</dbReference>
<comment type="caution">
    <text evidence="7">The sequence shown here is derived from an EMBL/GenBank/DDBJ whole genome shotgun (WGS) entry which is preliminary data.</text>
</comment>
<evidence type="ECO:0000256" key="2">
    <source>
        <dbReference type="ARBA" id="ARBA00022741"/>
    </source>
</evidence>
<dbReference type="PANTHER" id="PTHR43289">
    <property type="entry name" value="MITOGEN-ACTIVATED PROTEIN KINASE KINASE KINASE 20-RELATED"/>
    <property type="match status" value="1"/>
</dbReference>
<dbReference type="InterPro" id="IPR011009">
    <property type="entry name" value="Kinase-like_dom_sf"/>
</dbReference>
<organism evidence="7 8">
    <name type="scientific">Streptomyces albidochromogenes</name>
    <dbReference type="NCBI Taxonomy" id="329524"/>
    <lineage>
        <taxon>Bacteria</taxon>
        <taxon>Bacillati</taxon>
        <taxon>Actinomycetota</taxon>
        <taxon>Actinomycetes</taxon>
        <taxon>Kitasatosporales</taxon>
        <taxon>Streptomycetaceae</taxon>
        <taxon>Streptomyces</taxon>
    </lineage>
</organism>
<evidence type="ECO:0000313" key="8">
    <source>
        <dbReference type="Proteomes" id="UP001598448"/>
    </source>
</evidence>
<evidence type="ECO:0000256" key="5">
    <source>
        <dbReference type="PROSITE-ProRule" id="PRU10141"/>
    </source>
</evidence>
<evidence type="ECO:0000259" key="6">
    <source>
        <dbReference type="PROSITE" id="PS50011"/>
    </source>
</evidence>
<dbReference type="InterPro" id="IPR017441">
    <property type="entry name" value="Protein_kinase_ATP_BS"/>
</dbReference>
<evidence type="ECO:0000256" key="1">
    <source>
        <dbReference type="ARBA" id="ARBA00022679"/>
    </source>
</evidence>
<accession>A0ABW6FJL8</accession>
<evidence type="ECO:0000256" key="4">
    <source>
        <dbReference type="ARBA" id="ARBA00022840"/>
    </source>
</evidence>
<dbReference type="SUPFAM" id="SSF50998">
    <property type="entry name" value="Quinoprotein alcohol dehydrogenase-like"/>
    <property type="match status" value="2"/>
</dbReference>
<proteinExistence type="predicted"/>
<dbReference type="Pfam" id="PF00069">
    <property type="entry name" value="Pkinase"/>
    <property type="match status" value="1"/>
</dbReference>
<sequence>MLPLSTGDPLRLGPYRLLGVLGEGGMGKVYFGRDGAGDAAAVKVLRPELAHDENLARRFVREAQTAQAVTGEGVARVLGARTEGGRPWIAAEFLAGPTLDDAVTAYGPLDDAALRALASALARTLQDIHAAGLVHRDLKPANIVLTSRGPRVIDFGIARPEHGLTLTTTGQIPVTPGYGAPEQVLGQRVGPPADVFSLGAVLAYAAGGRRAYDGPHVAGVQYQVVHGEPDVSAVPEHVRALVLPCLAKDPAQRPEPARIAQAFTPARGAGKVWRQGPLAADIGRREATARQLAATFPAEPAAPSPSRRRLLTTLAAGGAVLAAGGGTTAWWLKGGGGPKAPPKPVVVPPAARTPEAALLASAADIKPLWGPESLAGPRTPAPLPVRDVVLLEAPDGGLAAHHVTDGRQKWLASGVKASAGYVTVSDRLVVTADAEGALHAFIASTGERAWTAPDADAEKLLAADARTVYVMTRQRRLRALSTATREVLWSRDTPVRTTALEPPAAAVGRGRLVLFPSDGHVVVVDTATGITKWDIPDQGTAALRPAISKGTVFFGGRTLCARSLATGEELWSVDAESRVGQDSGGWGPPAVRGDEVYAVDYLYLHRFGAADRGRKWKTYLRSYEGTRSLPVVQGGTVWVAETKGYGLTAVDTRTGEDVEGYRFGDTAAYTTAGDGNRFFAAHDGRVIALPVRA</sequence>
<dbReference type="EC" id="2.7.11.1" evidence="7"/>
<dbReference type="EMBL" id="JBHXIJ010000073">
    <property type="protein sequence ID" value="MFD5099876.1"/>
    <property type="molecule type" value="Genomic_DNA"/>
</dbReference>
<dbReference type="Gene3D" id="1.10.510.10">
    <property type="entry name" value="Transferase(Phosphotransferase) domain 1"/>
    <property type="match status" value="1"/>
</dbReference>
<keyword evidence="2 5" id="KW-0547">Nucleotide-binding</keyword>
<dbReference type="Gene3D" id="2.130.10.10">
    <property type="entry name" value="YVTN repeat-like/Quinoprotein amine dehydrogenase"/>
    <property type="match status" value="2"/>
</dbReference>
<dbReference type="PROSITE" id="PS00107">
    <property type="entry name" value="PROTEIN_KINASE_ATP"/>
    <property type="match status" value="1"/>
</dbReference>
<keyword evidence="3 7" id="KW-0418">Kinase</keyword>
<reference evidence="7 8" key="1">
    <citation type="submission" date="2024-09" db="EMBL/GenBank/DDBJ databases">
        <title>The Natural Products Discovery Center: Release of the First 8490 Sequenced Strains for Exploring Actinobacteria Biosynthetic Diversity.</title>
        <authorList>
            <person name="Kalkreuter E."/>
            <person name="Kautsar S.A."/>
            <person name="Yang D."/>
            <person name="Bader C.D."/>
            <person name="Teijaro C.N."/>
            <person name="Fluegel L."/>
            <person name="Davis C.M."/>
            <person name="Simpson J.R."/>
            <person name="Lauterbach L."/>
            <person name="Steele A.D."/>
            <person name="Gui C."/>
            <person name="Meng S."/>
            <person name="Li G."/>
            <person name="Viehrig K."/>
            <person name="Ye F."/>
            <person name="Su P."/>
            <person name="Kiefer A.F."/>
            <person name="Nichols A."/>
            <person name="Cepeda A.J."/>
            <person name="Yan W."/>
            <person name="Fan B."/>
            <person name="Jiang Y."/>
            <person name="Adhikari A."/>
            <person name="Zheng C.-J."/>
            <person name="Schuster L."/>
            <person name="Cowan T.M."/>
            <person name="Smanski M.J."/>
            <person name="Chevrette M.G."/>
            <person name="De Carvalho L.P.S."/>
            <person name="Shen B."/>
        </authorList>
    </citation>
    <scope>NUCLEOTIDE SEQUENCE [LARGE SCALE GENOMIC DNA]</scope>
    <source>
        <strain evidence="7 8">NPDC058348</strain>
    </source>
</reference>
<dbReference type="SMART" id="SM00220">
    <property type="entry name" value="S_TKc"/>
    <property type="match status" value="1"/>
</dbReference>
<evidence type="ECO:0000313" key="7">
    <source>
        <dbReference type="EMBL" id="MFD5099876.1"/>
    </source>
</evidence>